<gene>
    <name evidence="1" type="ORF">BDN72DRAFT_964937</name>
</gene>
<reference evidence="1 2" key="1">
    <citation type="journal article" date="2019" name="Nat. Ecol. Evol.">
        <title>Megaphylogeny resolves global patterns of mushroom evolution.</title>
        <authorList>
            <person name="Varga T."/>
            <person name="Krizsan K."/>
            <person name="Foldi C."/>
            <person name="Dima B."/>
            <person name="Sanchez-Garcia M."/>
            <person name="Sanchez-Ramirez S."/>
            <person name="Szollosi G.J."/>
            <person name="Szarkandi J.G."/>
            <person name="Papp V."/>
            <person name="Albert L."/>
            <person name="Andreopoulos W."/>
            <person name="Angelini C."/>
            <person name="Antonin V."/>
            <person name="Barry K.W."/>
            <person name="Bougher N.L."/>
            <person name="Buchanan P."/>
            <person name="Buyck B."/>
            <person name="Bense V."/>
            <person name="Catcheside P."/>
            <person name="Chovatia M."/>
            <person name="Cooper J."/>
            <person name="Damon W."/>
            <person name="Desjardin D."/>
            <person name="Finy P."/>
            <person name="Geml J."/>
            <person name="Haridas S."/>
            <person name="Hughes K."/>
            <person name="Justo A."/>
            <person name="Karasinski D."/>
            <person name="Kautmanova I."/>
            <person name="Kiss B."/>
            <person name="Kocsube S."/>
            <person name="Kotiranta H."/>
            <person name="LaButti K.M."/>
            <person name="Lechner B.E."/>
            <person name="Liimatainen K."/>
            <person name="Lipzen A."/>
            <person name="Lukacs Z."/>
            <person name="Mihaltcheva S."/>
            <person name="Morgado L.N."/>
            <person name="Niskanen T."/>
            <person name="Noordeloos M.E."/>
            <person name="Ohm R.A."/>
            <person name="Ortiz-Santana B."/>
            <person name="Ovrebo C."/>
            <person name="Racz N."/>
            <person name="Riley R."/>
            <person name="Savchenko A."/>
            <person name="Shiryaev A."/>
            <person name="Soop K."/>
            <person name="Spirin V."/>
            <person name="Szebenyi C."/>
            <person name="Tomsovsky M."/>
            <person name="Tulloss R.E."/>
            <person name="Uehling J."/>
            <person name="Grigoriev I.V."/>
            <person name="Vagvolgyi C."/>
            <person name="Papp T."/>
            <person name="Martin F.M."/>
            <person name="Miettinen O."/>
            <person name="Hibbett D.S."/>
            <person name="Nagy L.G."/>
        </authorList>
    </citation>
    <scope>NUCLEOTIDE SEQUENCE [LARGE SCALE GENOMIC DNA]</scope>
    <source>
        <strain evidence="1 2">NL-1719</strain>
    </source>
</reference>
<evidence type="ECO:0000313" key="1">
    <source>
        <dbReference type="EMBL" id="TFK61861.1"/>
    </source>
</evidence>
<dbReference type="Proteomes" id="UP000308600">
    <property type="component" value="Unassembled WGS sequence"/>
</dbReference>
<evidence type="ECO:0000313" key="2">
    <source>
        <dbReference type="Proteomes" id="UP000308600"/>
    </source>
</evidence>
<protein>
    <submittedName>
        <fullName evidence="1">Uncharacterized protein</fullName>
    </submittedName>
</protein>
<proteinExistence type="predicted"/>
<sequence length="199" mass="22798">MPARQKLRSKRPTPTITITPFIFPAELEIFEIAAESNQKCAAALARVEKRVNLWVTPILYRALTFNDLHMCLFDEVFLLRRHHVRQMHSTVGMTLLTCINRFSNLETLVLWGATIDAFVIRIMTELPRLKELWLNVICRLDTYTFLGLTHLGIFNKSLDLTALPSSCFPNVTHVLLDCDNEGTGIVSSILDGYPRLNYY</sequence>
<name>A0ACD3A895_9AGAR</name>
<keyword evidence="2" id="KW-1185">Reference proteome</keyword>
<dbReference type="EMBL" id="ML208624">
    <property type="protein sequence ID" value="TFK61861.1"/>
    <property type="molecule type" value="Genomic_DNA"/>
</dbReference>
<accession>A0ACD3A895</accession>
<organism evidence="1 2">
    <name type="scientific">Pluteus cervinus</name>
    <dbReference type="NCBI Taxonomy" id="181527"/>
    <lineage>
        <taxon>Eukaryota</taxon>
        <taxon>Fungi</taxon>
        <taxon>Dikarya</taxon>
        <taxon>Basidiomycota</taxon>
        <taxon>Agaricomycotina</taxon>
        <taxon>Agaricomycetes</taxon>
        <taxon>Agaricomycetidae</taxon>
        <taxon>Agaricales</taxon>
        <taxon>Pluteineae</taxon>
        <taxon>Pluteaceae</taxon>
        <taxon>Pluteus</taxon>
    </lineage>
</organism>